<dbReference type="SUPFAM" id="SSF56300">
    <property type="entry name" value="Metallo-dependent phosphatases"/>
    <property type="match status" value="1"/>
</dbReference>
<accession>A0A4Y8AYD1</accession>
<dbReference type="PANTHER" id="PTHR33393:SF12">
    <property type="entry name" value="CAPSULE BIOSYNTHESIS PROTEIN CAPA"/>
    <property type="match status" value="1"/>
</dbReference>
<keyword evidence="5" id="KW-1185">Reference proteome</keyword>
<keyword evidence="2" id="KW-1133">Transmembrane helix</keyword>
<dbReference type="Proteomes" id="UP000298517">
    <property type="component" value="Unassembled WGS sequence"/>
</dbReference>
<evidence type="ECO:0000256" key="1">
    <source>
        <dbReference type="ARBA" id="ARBA00005662"/>
    </source>
</evidence>
<feature type="domain" description="Capsule synthesis protein CapA" evidence="3">
    <location>
        <begin position="2"/>
        <end position="238"/>
    </location>
</feature>
<evidence type="ECO:0000256" key="2">
    <source>
        <dbReference type="SAM" id="Phobius"/>
    </source>
</evidence>
<sequence>MKISFVGDISFNDEYIDLYSKEINPFEGLSFLNESDFVVGNLECLVKGSEGENTLKEPRLKTEAKTLNWLKDLNISHVSLANNHVYDNLDDGFIKTINKLNELNIDYFGAEVVNEPKKYCEISKDGITIGILNYVDQDTNPCKPEITEINTSYIDNSSVGKDIELYKKECDILVLYLHWGGKSENIAFPERNQIRNSKDFLNLGADIIIGHHSHTIQPFMSSSKGNVYYSIGNFCFADSTIKESMIQMTKENNRGLILTLEIDLNKRIRTTKTFIQRLSNGKIIINNRIRYKYKLRSKFFAFISFCLPFLINTPIIYNKYFKIPFMYLLKGNMLDQMKKIDKKKLKNYLK</sequence>
<dbReference type="AlphaFoldDB" id="A0A4Y8AYD1"/>
<dbReference type="InterPro" id="IPR052169">
    <property type="entry name" value="CW_Biosynth-Accessory"/>
</dbReference>
<comment type="similarity">
    <text evidence="1">Belongs to the CapA family.</text>
</comment>
<organism evidence="4 5">
    <name type="scientific">Gramella jeungdoensis</name>
    <dbReference type="NCBI Taxonomy" id="708091"/>
    <lineage>
        <taxon>Bacteria</taxon>
        <taxon>Pseudomonadati</taxon>
        <taxon>Bacteroidota</taxon>
        <taxon>Flavobacteriia</taxon>
        <taxon>Flavobacteriales</taxon>
        <taxon>Flavobacteriaceae</taxon>
        <taxon>Christiangramia</taxon>
    </lineage>
</organism>
<proteinExistence type="inferred from homology"/>
<dbReference type="InterPro" id="IPR019079">
    <property type="entry name" value="Capsule_synth_CapA"/>
</dbReference>
<dbReference type="Gene3D" id="3.60.21.10">
    <property type="match status" value="1"/>
</dbReference>
<keyword evidence="2" id="KW-0472">Membrane</keyword>
<reference evidence="4 5" key="1">
    <citation type="journal article" date="2011" name="J. Microbiol.">
        <title>Gramella jeungdoensis sp. nov., isolated from a solar saltern in Korea.</title>
        <authorList>
            <person name="Joung Y."/>
            <person name="Kim H."/>
            <person name="Jang T."/>
            <person name="Ahn T.S."/>
            <person name="Joh K."/>
        </authorList>
    </citation>
    <scope>NUCLEOTIDE SEQUENCE [LARGE SCALE GENOMIC DNA]</scope>
    <source>
        <strain evidence="4 5">KCTC 23123</strain>
    </source>
</reference>
<dbReference type="Pfam" id="PF09587">
    <property type="entry name" value="PGA_cap"/>
    <property type="match status" value="1"/>
</dbReference>
<gene>
    <name evidence="4" type="ORF">E2488_04035</name>
</gene>
<evidence type="ECO:0000313" key="5">
    <source>
        <dbReference type="Proteomes" id="UP000298517"/>
    </source>
</evidence>
<dbReference type="RefSeq" id="WP_134247033.1">
    <property type="nucleotide sequence ID" value="NZ_SNQI01000001.1"/>
</dbReference>
<evidence type="ECO:0000259" key="3">
    <source>
        <dbReference type="SMART" id="SM00854"/>
    </source>
</evidence>
<feature type="transmembrane region" description="Helical" evidence="2">
    <location>
        <begin position="299"/>
        <end position="317"/>
    </location>
</feature>
<dbReference type="InterPro" id="IPR029052">
    <property type="entry name" value="Metallo-depent_PP-like"/>
</dbReference>
<name>A0A4Y8AYD1_9FLAO</name>
<dbReference type="EMBL" id="SNQI01000001">
    <property type="protein sequence ID" value="TEW77025.1"/>
    <property type="molecule type" value="Genomic_DNA"/>
</dbReference>
<dbReference type="SMART" id="SM00854">
    <property type="entry name" value="PGA_cap"/>
    <property type="match status" value="1"/>
</dbReference>
<dbReference type="PANTHER" id="PTHR33393">
    <property type="entry name" value="POLYGLUTAMINE SYNTHESIS ACCESSORY PROTEIN RV0574C-RELATED"/>
    <property type="match status" value="1"/>
</dbReference>
<protein>
    <submittedName>
        <fullName evidence="4">CapA family protein</fullName>
    </submittedName>
</protein>
<dbReference type="OrthoDB" id="9810906at2"/>
<comment type="caution">
    <text evidence="4">The sequence shown here is derived from an EMBL/GenBank/DDBJ whole genome shotgun (WGS) entry which is preliminary data.</text>
</comment>
<keyword evidence="2" id="KW-0812">Transmembrane</keyword>
<evidence type="ECO:0000313" key="4">
    <source>
        <dbReference type="EMBL" id="TEW77025.1"/>
    </source>
</evidence>